<sequence length="325" mass="36549">MDVPASQKPPRPNLQQPPRPSLEGNTRSNVTFKVPRFQTEKVPLQHGQVIEHLQENQRGSALFGKPRFSSKSLLPSDFPAWSDTRGTFRTEKEHQNPPPGWAWVQPSWVLDLHGDVDAEGWCYGFSFNAKHWQGISLSYDFELLSFFVFVHRYDPSPIITTIIGNAAPTVYVRKRSWSRTRKPVDPKSIPASSTALNFPVGSKFQHNAHESMYTDRSSTSASTVTTDTVPNLTAGDVYTRMAHARCDRERLLVVAEIAGTEEVSVLPMQKLIGDFNHDYCKLAAMKLLLANEPSEKLAASLNQMVDLLPFYGDKMELVSHFKGHL</sequence>
<reference evidence="2 3" key="1">
    <citation type="journal article" date="2019" name="Sci. Rep.">
        <title>Comparative genomics of chytrid fungi reveal insights into the obligate biotrophic and pathogenic lifestyle of Synchytrium endobioticum.</title>
        <authorList>
            <person name="van de Vossenberg B.T.L.H."/>
            <person name="Warris S."/>
            <person name="Nguyen H.D.T."/>
            <person name="van Gent-Pelzer M.P.E."/>
            <person name="Joly D.L."/>
            <person name="van de Geest H.C."/>
            <person name="Bonants P.J.M."/>
            <person name="Smith D.S."/>
            <person name="Levesque C.A."/>
            <person name="van der Lee T.A.J."/>
        </authorList>
    </citation>
    <scope>NUCLEOTIDE SEQUENCE [LARGE SCALE GENOMIC DNA]</scope>
    <source>
        <strain evidence="2 3">JEL517</strain>
    </source>
</reference>
<evidence type="ECO:0000313" key="3">
    <source>
        <dbReference type="Proteomes" id="UP000319731"/>
    </source>
</evidence>
<dbReference type="GeneID" id="42002577"/>
<accession>A0A507CAY6</accession>
<dbReference type="RefSeq" id="XP_031026722.1">
    <property type="nucleotide sequence ID" value="XM_031167280.1"/>
</dbReference>
<dbReference type="STRING" id="1806994.A0A507CAY6"/>
<dbReference type="OrthoDB" id="72441at2759"/>
<protein>
    <submittedName>
        <fullName evidence="2">Uncharacterized protein</fullName>
    </submittedName>
</protein>
<dbReference type="AlphaFoldDB" id="A0A507CAY6"/>
<evidence type="ECO:0000256" key="1">
    <source>
        <dbReference type="SAM" id="MobiDB-lite"/>
    </source>
</evidence>
<proteinExistence type="predicted"/>
<feature type="region of interest" description="Disordered" evidence="1">
    <location>
        <begin position="1"/>
        <end position="28"/>
    </location>
</feature>
<comment type="caution">
    <text evidence="2">The sequence shown here is derived from an EMBL/GenBank/DDBJ whole genome shotgun (WGS) entry which is preliminary data.</text>
</comment>
<evidence type="ECO:0000313" key="2">
    <source>
        <dbReference type="EMBL" id="TPX36508.1"/>
    </source>
</evidence>
<dbReference type="Proteomes" id="UP000319731">
    <property type="component" value="Unassembled WGS sequence"/>
</dbReference>
<feature type="compositionally biased region" description="Pro residues" evidence="1">
    <location>
        <begin position="7"/>
        <end position="20"/>
    </location>
</feature>
<name>A0A507CAY6_9FUNG</name>
<keyword evidence="3" id="KW-1185">Reference proteome</keyword>
<gene>
    <name evidence="2" type="ORF">SmJEL517_g01352</name>
</gene>
<dbReference type="EMBL" id="QEAO01000004">
    <property type="protein sequence ID" value="TPX36508.1"/>
    <property type="molecule type" value="Genomic_DNA"/>
</dbReference>
<organism evidence="2 3">
    <name type="scientific">Synchytrium microbalum</name>
    <dbReference type="NCBI Taxonomy" id="1806994"/>
    <lineage>
        <taxon>Eukaryota</taxon>
        <taxon>Fungi</taxon>
        <taxon>Fungi incertae sedis</taxon>
        <taxon>Chytridiomycota</taxon>
        <taxon>Chytridiomycota incertae sedis</taxon>
        <taxon>Chytridiomycetes</taxon>
        <taxon>Synchytriales</taxon>
        <taxon>Synchytriaceae</taxon>
        <taxon>Synchytrium</taxon>
    </lineage>
</organism>